<name>A0ABP6XCB5_9ACTN</name>
<dbReference type="PROSITE" id="PS00868">
    <property type="entry name" value="CYS_MET_METAB_PP"/>
    <property type="match status" value="1"/>
</dbReference>
<keyword evidence="3 4" id="KW-0663">Pyridoxal phosphate</keyword>
<evidence type="ECO:0000313" key="7">
    <source>
        <dbReference type="Proteomes" id="UP001501222"/>
    </source>
</evidence>
<keyword evidence="6" id="KW-0808">Transferase</keyword>
<feature type="region of interest" description="Disordered" evidence="5">
    <location>
        <begin position="1"/>
        <end position="50"/>
    </location>
</feature>
<dbReference type="Gene3D" id="3.90.1150.10">
    <property type="entry name" value="Aspartate Aminotransferase, domain 1"/>
    <property type="match status" value="1"/>
</dbReference>
<proteinExistence type="inferred from homology"/>
<gene>
    <name evidence="6" type="ORF">GCM10022235_34240</name>
</gene>
<comment type="cofactor">
    <cofactor evidence="1 4">
        <name>pyridoxal 5'-phosphate</name>
        <dbReference type="ChEBI" id="CHEBI:597326"/>
    </cofactor>
</comment>
<keyword evidence="6" id="KW-0032">Aminotransferase</keyword>
<dbReference type="Pfam" id="PF01053">
    <property type="entry name" value="Cys_Met_Meta_PP"/>
    <property type="match status" value="1"/>
</dbReference>
<dbReference type="PANTHER" id="PTHR11808:SF15">
    <property type="entry name" value="CYSTATHIONINE GAMMA-LYASE"/>
    <property type="match status" value="1"/>
</dbReference>
<dbReference type="PANTHER" id="PTHR11808">
    <property type="entry name" value="TRANS-SULFURATION ENZYME FAMILY MEMBER"/>
    <property type="match status" value="1"/>
</dbReference>
<comment type="caution">
    <text evidence="6">The sequence shown here is derived from an EMBL/GenBank/DDBJ whole genome shotgun (WGS) entry which is preliminary data.</text>
</comment>
<comment type="similarity">
    <text evidence="2 4">Belongs to the trans-sulfuration enzymes family.</text>
</comment>
<sequence>MTPDLDRSTDPAPSTDPAQSTTPAPSTDPAQSTTPAPSTDPVPSTELHSSTVVVHAGRPPRVPDAPLGESPVFSSTYIAGGDRGYGRFDNSAWAALEQTLGALEGGRGLSFASGMAAAAAVCDLVPVGGRVVAPQHAYSGVLALLDQQAATGRLTVTRVSITDAAAVSAAVIGADLLWIESPTNPAMEVADIPLLAAAGRAAGATVVVDNTFATPLLQQPLSMGADIVMHSATKFIAGHSDVVLGALVTASDDLWTALESRRRGLGAIPGPMEAFLALRGLRTLALRLERAQSNAAFLAERLLEHPRVSRVRYPGLPDDPGHALASTQMSGFGAILAIELGGDAAYAQKVCESTTLWVHATSLGGVESMLERRHRWPSEAPTIPQDLIRLSVGIEHPTDLWTDLSQALG</sequence>
<keyword evidence="7" id="KW-1185">Reference proteome</keyword>
<dbReference type="SUPFAM" id="SSF53383">
    <property type="entry name" value="PLP-dependent transferases"/>
    <property type="match status" value="1"/>
</dbReference>
<dbReference type="InterPro" id="IPR000277">
    <property type="entry name" value="Cys/Met-Metab_PyrdxlP-dep_enz"/>
</dbReference>
<feature type="compositionally biased region" description="Polar residues" evidence="5">
    <location>
        <begin position="16"/>
        <end position="37"/>
    </location>
</feature>
<evidence type="ECO:0000256" key="2">
    <source>
        <dbReference type="ARBA" id="ARBA00009077"/>
    </source>
</evidence>
<dbReference type="InterPro" id="IPR015424">
    <property type="entry name" value="PyrdxlP-dep_Trfase"/>
</dbReference>
<dbReference type="EMBL" id="BAABAA010000004">
    <property type="protein sequence ID" value="GAA3562948.1"/>
    <property type="molecule type" value="Genomic_DNA"/>
</dbReference>
<evidence type="ECO:0000256" key="1">
    <source>
        <dbReference type="ARBA" id="ARBA00001933"/>
    </source>
</evidence>
<reference evidence="7" key="1">
    <citation type="journal article" date="2019" name="Int. J. Syst. Evol. Microbiol.">
        <title>The Global Catalogue of Microorganisms (GCM) 10K type strain sequencing project: providing services to taxonomists for standard genome sequencing and annotation.</title>
        <authorList>
            <consortium name="The Broad Institute Genomics Platform"/>
            <consortium name="The Broad Institute Genome Sequencing Center for Infectious Disease"/>
            <person name="Wu L."/>
            <person name="Ma J."/>
        </authorList>
    </citation>
    <scope>NUCLEOTIDE SEQUENCE [LARGE SCALE GENOMIC DNA]</scope>
    <source>
        <strain evidence="7">JCM 16928</strain>
    </source>
</reference>
<dbReference type="Proteomes" id="UP001501222">
    <property type="component" value="Unassembled WGS sequence"/>
</dbReference>
<evidence type="ECO:0000256" key="5">
    <source>
        <dbReference type="SAM" id="MobiDB-lite"/>
    </source>
</evidence>
<evidence type="ECO:0000313" key="6">
    <source>
        <dbReference type="EMBL" id="GAA3562948.1"/>
    </source>
</evidence>
<organism evidence="6 7">
    <name type="scientific">Kribbella ginsengisoli</name>
    <dbReference type="NCBI Taxonomy" id="363865"/>
    <lineage>
        <taxon>Bacteria</taxon>
        <taxon>Bacillati</taxon>
        <taxon>Actinomycetota</taxon>
        <taxon>Actinomycetes</taxon>
        <taxon>Propionibacteriales</taxon>
        <taxon>Kribbellaceae</taxon>
        <taxon>Kribbella</taxon>
    </lineage>
</organism>
<dbReference type="InterPro" id="IPR015422">
    <property type="entry name" value="PyrdxlP-dep_Trfase_small"/>
</dbReference>
<dbReference type="Gene3D" id="3.40.640.10">
    <property type="entry name" value="Type I PLP-dependent aspartate aminotransferase-like (Major domain)"/>
    <property type="match status" value="1"/>
</dbReference>
<dbReference type="PIRSF" id="PIRSF001434">
    <property type="entry name" value="CGS"/>
    <property type="match status" value="1"/>
</dbReference>
<dbReference type="InterPro" id="IPR015421">
    <property type="entry name" value="PyrdxlP-dep_Trfase_major"/>
</dbReference>
<protein>
    <submittedName>
        <fullName evidence="6">Aminotransferase class I/II-fold pyridoxal phosphate-dependent enzyme</fullName>
    </submittedName>
</protein>
<evidence type="ECO:0000256" key="4">
    <source>
        <dbReference type="RuleBase" id="RU362118"/>
    </source>
</evidence>
<dbReference type="InterPro" id="IPR054542">
    <property type="entry name" value="Cys_met_metab_PP"/>
</dbReference>
<accession>A0ABP6XCB5</accession>
<evidence type="ECO:0000256" key="3">
    <source>
        <dbReference type="ARBA" id="ARBA00022898"/>
    </source>
</evidence>
<dbReference type="GO" id="GO:0008483">
    <property type="term" value="F:transaminase activity"/>
    <property type="evidence" value="ECO:0007669"/>
    <property type="project" value="UniProtKB-KW"/>
</dbReference>